<sequence length="162" mass="18946">MANWCYNTVQFEGCSGAIENIKSIFEILMEQQKNNDEGLMPDFIKLTEGYMFSVDWCEGDGFAMASYDTKWSPNFEVMQEVAKHFKVNYTHAYNELGCGIYGEAYYKDGVLTDIFLEQDDLDLYDVNPEDEDTWVFEGQVYQSDFDILEILLQRRKDGCFYH</sequence>
<keyword evidence="3" id="KW-1185">Reference proteome</keyword>
<gene>
    <name evidence="2" type="ORF">ACFOW1_15875</name>
</gene>
<dbReference type="SUPFAM" id="SSF160940">
    <property type="entry name" value="Api92-like"/>
    <property type="match status" value="1"/>
</dbReference>
<dbReference type="InterPro" id="IPR041329">
    <property type="entry name" value="YubB_C"/>
</dbReference>
<accession>A0ABV8PZA6</accession>
<evidence type="ECO:0000259" key="1">
    <source>
        <dbReference type="Pfam" id="PF18406"/>
    </source>
</evidence>
<organism evidence="2 3">
    <name type="scientific">Parasediminibacterium paludis</name>
    <dbReference type="NCBI Taxonomy" id="908966"/>
    <lineage>
        <taxon>Bacteria</taxon>
        <taxon>Pseudomonadati</taxon>
        <taxon>Bacteroidota</taxon>
        <taxon>Chitinophagia</taxon>
        <taxon>Chitinophagales</taxon>
        <taxon>Chitinophagaceae</taxon>
        <taxon>Parasediminibacterium</taxon>
    </lineage>
</organism>
<reference evidence="3" key="1">
    <citation type="journal article" date="2019" name="Int. J. Syst. Evol. Microbiol.">
        <title>The Global Catalogue of Microorganisms (GCM) 10K type strain sequencing project: providing services to taxonomists for standard genome sequencing and annotation.</title>
        <authorList>
            <consortium name="The Broad Institute Genomics Platform"/>
            <consortium name="The Broad Institute Genome Sequencing Center for Infectious Disease"/>
            <person name="Wu L."/>
            <person name="Ma J."/>
        </authorList>
    </citation>
    <scope>NUCLEOTIDE SEQUENCE [LARGE SCALE GENOMIC DNA]</scope>
    <source>
        <strain evidence="3">CECT 8010</strain>
    </source>
</reference>
<proteinExistence type="predicted"/>
<dbReference type="Pfam" id="PF18406">
    <property type="entry name" value="DUF1281_C"/>
    <property type="match status" value="1"/>
</dbReference>
<dbReference type="Proteomes" id="UP001595906">
    <property type="component" value="Unassembled WGS sequence"/>
</dbReference>
<evidence type="ECO:0000313" key="3">
    <source>
        <dbReference type="Proteomes" id="UP001595906"/>
    </source>
</evidence>
<dbReference type="Gene3D" id="3.30.70.1270">
    <property type="entry name" value="Api92-like domains"/>
    <property type="match status" value="1"/>
</dbReference>
<protein>
    <recommendedName>
        <fullName evidence="1">YubB ferredoxin-like domain-containing protein</fullName>
    </recommendedName>
</protein>
<name>A0ABV8PZA6_9BACT</name>
<dbReference type="RefSeq" id="WP_379015633.1">
    <property type="nucleotide sequence ID" value="NZ_JBHSDC010000029.1"/>
</dbReference>
<dbReference type="EMBL" id="JBHSDC010000029">
    <property type="protein sequence ID" value="MFC4233379.1"/>
    <property type="molecule type" value="Genomic_DNA"/>
</dbReference>
<feature type="domain" description="YubB ferredoxin-like" evidence="1">
    <location>
        <begin position="52"/>
        <end position="129"/>
    </location>
</feature>
<evidence type="ECO:0000313" key="2">
    <source>
        <dbReference type="EMBL" id="MFC4233379.1"/>
    </source>
</evidence>
<comment type="caution">
    <text evidence="2">The sequence shown here is derived from an EMBL/GenBank/DDBJ whole genome shotgun (WGS) entry which is preliminary data.</text>
</comment>